<keyword evidence="6" id="KW-1185">Reference proteome</keyword>
<comment type="caution">
    <text evidence="5">The sequence shown here is derived from an EMBL/GenBank/DDBJ whole genome shotgun (WGS) entry which is preliminary data.</text>
</comment>
<dbReference type="Gene3D" id="3.90.940.20">
    <property type="entry name" value="RPB5-like RNA polymerase subunit"/>
    <property type="match status" value="1"/>
</dbReference>
<dbReference type="Proteomes" id="UP000604825">
    <property type="component" value="Unassembled WGS sequence"/>
</dbReference>
<evidence type="ECO:0000256" key="3">
    <source>
        <dbReference type="SAM" id="SignalP"/>
    </source>
</evidence>
<feature type="domain" description="BURP" evidence="4">
    <location>
        <begin position="570"/>
        <end position="781"/>
    </location>
</feature>
<dbReference type="InterPro" id="IPR004873">
    <property type="entry name" value="BURP_dom"/>
</dbReference>
<dbReference type="GO" id="GO:0003677">
    <property type="term" value="F:DNA binding"/>
    <property type="evidence" value="ECO:0007669"/>
    <property type="project" value="InterPro"/>
</dbReference>
<dbReference type="OrthoDB" id="773062at2759"/>
<feature type="signal peptide" evidence="3">
    <location>
        <begin position="1"/>
        <end position="26"/>
    </location>
</feature>
<gene>
    <name evidence="5" type="ORF">NCGR_LOCUS64797</name>
</gene>
<dbReference type="PANTHER" id="PTHR31458:SF4">
    <property type="entry name" value="BURP DOMAIN-CONTAINING PROTEIN 14"/>
    <property type="match status" value="1"/>
</dbReference>
<evidence type="ECO:0000259" key="4">
    <source>
        <dbReference type="PROSITE" id="PS51277"/>
    </source>
</evidence>
<dbReference type="SUPFAM" id="SSF55287">
    <property type="entry name" value="RPB5-like RNA polymerase subunit"/>
    <property type="match status" value="1"/>
</dbReference>
<dbReference type="PROSITE" id="PS51277">
    <property type="entry name" value="BURP"/>
    <property type="match status" value="1"/>
</dbReference>
<dbReference type="InterPro" id="IPR051897">
    <property type="entry name" value="PG-associated_BURP"/>
</dbReference>
<dbReference type="Pfam" id="PF03181">
    <property type="entry name" value="BURP"/>
    <property type="match status" value="1"/>
</dbReference>
<dbReference type="GO" id="GO:0003899">
    <property type="term" value="F:DNA-directed RNA polymerase activity"/>
    <property type="evidence" value="ECO:0007669"/>
    <property type="project" value="InterPro"/>
</dbReference>
<sequence>MASARSAHLLLTISILLLLLCPLTRAFPLPSPPSASSNAASPSPPPPVPPPLPRGLPRIIPAWSLPVNPFTAKAAFIRYWNRKVRGNHPHPAFLFAKLSPLSAPDAATFSTLASAGKLASRIRDFCAAASLLCPSTPAASWSAAASTSVDGAAAAGGGGAASAAPFKNYESGNFSSYGNSGGGSSDQFAVYSSGKSGPVDSFKRKGSLGLGMKTVGNGITIRNSILKFPYIVPVFVRCQKKIFCHLDKREKDDSSAGYIHIRVQCSVHKRFGWCNEQEAELLINIEEHVLDPKHQVLTHEEKKTLLEQYTLKETQNDDFANYEEGGNVGTSSFNSYTTGATGGAGEFAGYAGQANTVAVTFATYDNTGNGRTHEFTAYSQDANSGVQSFTGYGKTANGAGESFKTYGNNSNTVASGFINYGEKANGFNDTFASYGLDGNAPQNTFRSYASGSNAGVDEFKAYRDEANVGDDSFTSYANNANGAAADFDSYGKSTNPASVAFKGYDQGSNPNHRIGFTQYSGKNTTFNAYSNEGVEFKEYQNMSKMEVSKTAATAVPGHRLPKWSPEPGKFFRERDLMMGNRMPMPDIADKMPHRAFLPRDIATKIPFEENAVSALFGAPPGTSMRQVVASTVAECARPPSQGETKRCTTSAEDMLDFAVEMLGSNIAVRSTESTAGSGRYVRLGKITGIAGGRVTRSVSCHQSLFPYLVYYCHSVPRVRLYEADILDVDSNRKINHGVAICHLETSDWSPNHGAFVALGGKPGQIEVCHWIFEGDMAWTLVD</sequence>
<evidence type="ECO:0000313" key="6">
    <source>
        <dbReference type="Proteomes" id="UP000604825"/>
    </source>
</evidence>
<dbReference type="PANTHER" id="PTHR31458">
    <property type="entry name" value="POLYGALACTURONASE 1 BETA-LIKE PROTEIN 2"/>
    <property type="match status" value="1"/>
</dbReference>
<dbReference type="SMART" id="SM01045">
    <property type="entry name" value="BURP"/>
    <property type="match status" value="1"/>
</dbReference>
<dbReference type="Pfam" id="PF01191">
    <property type="entry name" value="RNA_pol_Rpb5_C"/>
    <property type="match status" value="1"/>
</dbReference>
<dbReference type="InterPro" id="IPR000783">
    <property type="entry name" value="RNA_pol_subH/Rpb5_C"/>
</dbReference>
<protein>
    <recommendedName>
        <fullName evidence="4">BURP domain-containing protein</fullName>
    </recommendedName>
</protein>
<evidence type="ECO:0000256" key="2">
    <source>
        <dbReference type="ARBA" id="ARBA00023180"/>
    </source>
</evidence>
<organism evidence="5 6">
    <name type="scientific">Miscanthus lutarioriparius</name>
    <dbReference type="NCBI Taxonomy" id="422564"/>
    <lineage>
        <taxon>Eukaryota</taxon>
        <taxon>Viridiplantae</taxon>
        <taxon>Streptophyta</taxon>
        <taxon>Embryophyta</taxon>
        <taxon>Tracheophyta</taxon>
        <taxon>Spermatophyta</taxon>
        <taxon>Magnoliopsida</taxon>
        <taxon>Liliopsida</taxon>
        <taxon>Poales</taxon>
        <taxon>Poaceae</taxon>
        <taxon>PACMAD clade</taxon>
        <taxon>Panicoideae</taxon>
        <taxon>Andropogonodae</taxon>
        <taxon>Andropogoneae</taxon>
        <taxon>Saccharinae</taxon>
        <taxon>Miscanthus</taxon>
    </lineage>
</organism>
<proteinExistence type="predicted"/>
<keyword evidence="1 3" id="KW-0732">Signal</keyword>
<dbReference type="InterPro" id="IPR035913">
    <property type="entry name" value="RPB5-like_sf"/>
</dbReference>
<dbReference type="GO" id="GO:0006351">
    <property type="term" value="P:DNA-templated transcription"/>
    <property type="evidence" value="ECO:0007669"/>
    <property type="project" value="InterPro"/>
</dbReference>
<evidence type="ECO:0000256" key="1">
    <source>
        <dbReference type="ARBA" id="ARBA00022729"/>
    </source>
</evidence>
<reference evidence="5" key="1">
    <citation type="submission" date="2020-10" db="EMBL/GenBank/DDBJ databases">
        <authorList>
            <person name="Han B."/>
            <person name="Lu T."/>
            <person name="Zhao Q."/>
            <person name="Huang X."/>
            <person name="Zhao Y."/>
        </authorList>
    </citation>
    <scope>NUCLEOTIDE SEQUENCE</scope>
</reference>
<feature type="chain" id="PRO_5033058146" description="BURP domain-containing protein" evidence="3">
    <location>
        <begin position="27"/>
        <end position="782"/>
    </location>
</feature>
<accession>A0A811SJI2</accession>
<name>A0A811SJI2_9POAL</name>
<keyword evidence="2" id="KW-0325">Glycoprotein</keyword>
<dbReference type="EMBL" id="CAJGYO010000034">
    <property type="protein sequence ID" value="CAD6340699.1"/>
    <property type="molecule type" value="Genomic_DNA"/>
</dbReference>
<dbReference type="AlphaFoldDB" id="A0A811SJI2"/>
<evidence type="ECO:0000313" key="5">
    <source>
        <dbReference type="EMBL" id="CAD6340699.1"/>
    </source>
</evidence>